<dbReference type="Gene3D" id="1.20.120.350">
    <property type="entry name" value="Voltage-gated potassium channels. Chain C"/>
    <property type="match status" value="1"/>
</dbReference>
<feature type="transmembrane region" description="Helical" evidence="5">
    <location>
        <begin position="7"/>
        <end position="27"/>
    </location>
</feature>
<feature type="transmembrane region" description="Helical" evidence="5">
    <location>
        <begin position="166"/>
        <end position="188"/>
    </location>
</feature>
<feature type="transmembrane region" description="Helical" evidence="5">
    <location>
        <begin position="109"/>
        <end position="130"/>
    </location>
</feature>
<dbReference type="GO" id="GO:0016020">
    <property type="term" value="C:membrane"/>
    <property type="evidence" value="ECO:0007669"/>
    <property type="project" value="UniProtKB-SubCell"/>
</dbReference>
<feature type="transmembrane region" description="Helical" evidence="5">
    <location>
        <begin position="64"/>
        <end position="89"/>
    </location>
</feature>
<accession>A0A1M5FLA1</accession>
<keyword evidence="6" id="KW-0813">Transport</keyword>
<dbReference type="SUPFAM" id="SSF81324">
    <property type="entry name" value="Voltage-gated potassium channels"/>
    <property type="match status" value="1"/>
</dbReference>
<evidence type="ECO:0000256" key="3">
    <source>
        <dbReference type="ARBA" id="ARBA00022989"/>
    </source>
</evidence>
<evidence type="ECO:0000313" key="7">
    <source>
        <dbReference type="Proteomes" id="UP000183988"/>
    </source>
</evidence>
<protein>
    <submittedName>
        <fullName evidence="6">Voltage-gated potassium channel</fullName>
    </submittedName>
</protein>
<name>A0A1M5FLA1_9BACI</name>
<dbReference type="GO" id="GO:0034220">
    <property type="term" value="P:monoatomic ion transmembrane transport"/>
    <property type="evidence" value="ECO:0007669"/>
    <property type="project" value="UniProtKB-KW"/>
</dbReference>
<keyword evidence="4 5" id="KW-0472">Membrane</keyword>
<evidence type="ECO:0000256" key="5">
    <source>
        <dbReference type="SAM" id="Phobius"/>
    </source>
</evidence>
<dbReference type="Proteomes" id="UP000183988">
    <property type="component" value="Unassembled WGS sequence"/>
</dbReference>
<keyword evidence="6" id="KW-0407">Ion channel</keyword>
<feature type="transmembrane region" description="Helical" evidence="5">
    <location>
        <begin position="142"/>
        <end position="160"/>
    </location>
</feature>
<dbReference type="InterPro" id="IPR027359">
    <property type="entry name" value="Volt_channel_dom_sf"/>
</dbReference>
<sequence length="207" mass="24329">MQKMLKIIYEVVMITLVIITIMTIWTEDTYNPTINWIVWGIFLVDFITRLTISKNKWEFIKGNPFLLIAIIPIDQFFQLARIVRIFYYFRIKTIAKYYITPYVKKINTQFLSAIVAAIIILLLLEASILWQVESSIDNYWQGIYVTFGHLLFFGHKLFAIQHGLSVWLLTITSIVGIIIQGLALQWLFNKLDHFYGYMKEKNSTKAS</sequence>
<evidence type="ECO:0000313" key="6">
    <source>
        <dbReference type="EMBL" id="SHF92265.1"/>
    </source>
</evidence>
<dbReference type="OrthoDB" id="9785285at2"/>
<gene>
    <name evidence="6" type="ORF">SAMN05216225_100926</name>
</gene>
<reference evidence="6 7" key="1">
    <citation type="submission" date="2016-11" db="EMBL/GenBank/DDBJ databases">
        <authorList>
            <person name="Jaros S."/>
            <person name="Januszkiewicz K."/>
            <person name="Wedrychowicz H."/>
        </authorList>
    </citation>
    <scope>NUCLEOTIDE SEQUENCE [LARGE SCALE GENOMIC DNA]</scope>
    <source>
        <strain evidence="6 7">IBRC-M 10683</strain>
    </source>
</reference>
<keyword evidence="6" id="KW-0406">Ion transport</keyword>
<proteinExistence type="predicted"/>
<dbReference type="STRING" id="930117.SAMN05216225_100926"/>
<comment type="subcellular location">
    <subcellularLocation>
        <location evidence="1">Membrane</location>
        <topology evidence="1">Multi-pass membrane protein</topology>
    </subcellularLocation>
</comment>
<keyword evidence="7" id="KW-1185">Reference proteome</keyword>
<organism evidence="6 7">
    <name type="scientific">Ornithinibacillus halophilus</name>
    <dbReference type="NCBI Taxonomy" id="930117"/>
    <lineage>
        <taxon>Bacteria</taxon>
        <taxon>Bacillati</taxon>
        <taxon>Bacillota</taxon>
        <taxon>Bacilli</taxon>
        <taxon>Bacillales</taxon>
        <taxon>Bacillaceae</taxon>
        <taxon>Ornithinibacillus</taxon>
    </lineage>
</organism>
<keyword evidence="2 5" id="KW-0812">Transmembrane</keyword>
<dbReference type="EMBL" id="FQVW01000009">
    <property type="protein sequence ID" value="SHF92265.1"/>
    <property type="molecule type" value="Genomic_DNA"/>
</dbReference>
<dbReference type="AlphaFoldDB" id="A0A1M5FLA1"/>
<evidence type="ECO:0000256" key="1">
    <source>
        <dbReference type="ARBA" id="ARBA00004141"/>
    </source>
</evidence>
<evidence type="ECO:0000256" key="4">
    <source>
        <dbReference type="ARBA" id="ARBA00023136"/>
    </source>
</evidence>
<keyword evidence="3 5" id="KW-1133">Transmembrane helix</keyword>
<evidence type="ECO:0000256" key="2">
    <source>
        <dbReference type="ARBA" id="ARBA00022692"/>
    </source>
</evidence>